<keyword evidence="3" id="KW-1003">Cell membrane</keyword>
<feature type="transmembrane region" description="Helical" evidence="7">
    <location>
        <begin position="263"/>
        <end position="282"/>
    </location>
</feature>
<feature type="transmembrane region" description="Helical" evidence="7">
    <location>
        <begin position="84"/>
        <end position="105"/>
    </location>
</feature>
<organism evidence="8 9">
    <name type="scientific">Sphingobium yanoikuyae</name>
    <name type="common">Sphingomonas yanoikuyae</name>
    <dbReference type="NCBI Taxonomy" id="13690"/>
    <lineage>
        <taxon>Bacteria</taxon>
        <taxon>Pseudomonadati</taxon>
        <taxon>Pseudomonadota</taxon>
        <taxon>Alphaproteobacteria</taxon>
        <taxon>Sphingomonadales</taxon>
        <taxon>Sphingomonadaceae</taxon>
        <taxon>Sphingobium</taxon>
    </lineage>
</organism>
<evidence type="ECO:0000256" key="4">
    <source>
        <dbReference type="ARBA" id="ARBA00022692"/>
    </source>
</evidence>
<evidence type="ECO:0000256" key="3">
    <source>
        <dbReference type="ARBA" id="ARBA00022475"/>
    </source>
</evidence>
<feature type="transmembrane region" description="Helical" evidence="7">
    <location>
        <begin position="111"/>
        <end position="128"/>
    </location>
</feature>
<dbReference type="PANTHER" id="PTHR23513">
    <property type="entry name" value="INTEGRAL MEMBRANE EFFLUX PROTEIN-RELATED"/>
    <property type="match status" value="1"/>
</dbReference>
<dbReference type="InterPro" id="IPR036259">
    <property type="entry name" value="MFS_trans_sf"/>
</dbReference>
<evidence type="ECO:0000256" key="6">
    <source>
        <dbReference type="ARBA" id="ARBA00023136"/>
    </source>
</evidence>
<dbReference type="Proteomes" id="UP000028534">
    <property type="component" value="Unassembled WGS sequence"/>
</dbReference>
<dbReference type="AlphaFoldDB" id="A0A084ESF0"/>
<keyword evidence="6 7" id="KW-0472">Membrane</keyword>
<dbReference type="PATRIC" id="fig|13690.10.peg.968"/>
<feature type="transmembrane region" description="Helical" evidence="7">
    <location>
        <begin position="289"/>
        <end position="307"/>
    </location>
</feature>
<evidence type="ECO:0000256" key="2">
    <source>
        <dbReference type="ARBA" id="ARBA00022448"/>
    </source>
</evidence>
<feature type="transmembrane region" description="Helical" evidence="7">
    <location>
        <begin position="226"/>
        <end position="251"/>
    </location>
</feature>
<accession>A0A084ESF0</accession>
<keyword evidence="5 7" id="KW-1133">Transmembrane helix</keyword>
<evidence type="ECO:0000313" key="8">
    <source>
        <dbReference type="EMBL" id="KEZ20892.1"/>
    </source>
</evidence>
<dbReference type="GO" id="GO:0005886">
    <property type="term" value="C:plasma membrane"/>
    <property type="evidence" value="ECO:0007669"/>
    <property type="project" value="UniProtKB-SubCell"/>
</dbReference>
<dbReference type="EMBL" id="JGVR01000003">
    <property type="protein sequence ID" value="KEZ20892.1"/>
    <property type="molecule type" value="Genomic_DNA"/>
</dbReference>
<dbReference type="eggNOG" id="COG2814">
    <property type="taxonomic scope" value="Bacteria"/>
</dbReference>
<evidence type="ECO:0000313" key="9">
    <source>
        <dbReference type="Proteomes" id="UP000028534"/>
    </source>
</evidence>
<keyword evidence="2" id="KW-0813">Transport</keyword>
<dbReference type="CDD" id="cd06173">
    <property type="entry name" value="MFS_MefA_like"/>
    <property type="match status" value="1"/>
</dbReference>
<dbReference type="InterPro" id="IPR010290">
    <property type="entry name" value="TM_effector"/>
</dbReference>
<dbReference type="PANTHER" id="PTHR23513:SF9">
    <property type="entry name" value="ENTEROBACTIN EXPORTER ENTS"/>
    <property type="match status" value="1"/>
</dbReference>
<name>A0A084ESF0_SPHYA</name>
<dbReference type="SUPFAM" id="SSF103473">
    <property type="entry name" value="MFS general substrate transporter"/>
    <property type="match status" value="1"/>
</dbReference>
<protein>
    <submittedName>
        <fullName evidence="8">Sugar phosphate permease</fullName>
    </submittedName>
</protein>
<dbReference type="Pfam" id="PF05977">
    <property type="entry name" value="MFS_3"/>
    <property type="match status" value="1"/>
</dbReference>
<feature type="transmembrane region" description="Helical" evidence="7">
    <location>
        <begin position="21"/>
        <end position="39"/>
    </location>
</feature>
<feature type="transmembrane region" description="Helical" evidence="7">
    <location>
        <begin position="177"/>
        <end position="196"/>
    </location>
</feature>
<comment type="subcellular location">
    <subcellularLocation>
        <location evidence="1">Cell membrane</location>
        <topology evidence="1">Multi-pass membrane protein</topology>
    </subcellularLocation>
</comment>
<reference evidence="8 9" key="1">
    <citation type="submission" date="2014-03" db="EMBL/GenBank/DDBJ databases">
        <title>Genome sequence of Sphingobium yanoikuyae B1.</title>
        <authorList>
            <person name="Gan H.M."/>
            <person name="Gan H.Y."/>
            <person name="Savka M.A."/>
        </authorList>
    </citation>
    <scope>NUCLEOTIDE SEQUENCE [LARGE SCALE GENOMIC DNA]</scope>
    <source>
        <strain evidence="8 9">B1</strain>
    </source>
</reference>
<dbReference type="Gene3D" id="1.20.1250.20">
    <property type="entry name" value="MFS general substrate transporter like domains"/>
    <property type="match status" value="1"/>
</dbReference>
<keyword evidence="4 7" id="KW-0812">Transmembrane</keyword>
<evidence type="ECO:0000256" key="5">
    <source>
        <dbReference type="ARBA" id="ARBA00022989"/>
    </source>
</evidence>
<feature type="transmembrane region" description="Helical" evidence="7">
    <location>
        <begin position="51"/>
        <end position="72"/>
    </location>
</feature>
<comment type="caution">
    <text evidence="8">The sequence shown here is derived from an EMBL/GenBank/DDBJ whole genome shotgun (WGS) entry which is preliminary data.</text>
</comment>
<sequence length="413" mass="43329">MDAPGHPFRYRDFRYFWAARICAMLAHSGLVVTLGWAVYDEARLSMGIRAAALRLGLIGLVQFLPILALSPVTGLTADRFDRRVVVRVALLGQWLCPAVLTLLAFGPGANLYALYLAAALFAGARAFYQPAMNALPPALVPPAALPQAIAVTAIAGRIGAISGPMLGGFAYAIGQGWAFALSATLLTVAIGLHLCIRPIVQKPLVDTRGPLAQMLDGFHYVMTSRLLLGAISLDMFAVLLGGTTALLPIFARDVLHSGPEGLGLLRAASSIGALGTAAFLSWRPVRRDVGARMLWSVGLFGIATIGFGLSRSMALSLACLALAGAADMVSVYIRQSLVQLATPDDKRGRVGAISSLFVAGSNELGEMESGIAAALLGPVTAVVVGGAGAIGLALLWARLFPELPHTRRFDRLP</sequence>
<gene>
    <name evidence="8" type="ORF">CP98_00933</name>
</gene>
<proteinExistence type="predicted"/>
<evidence type="ECO:0000256" key="1">
    <source>
        <dbReference type="ARBA" id="ARBA00004651"/>
    </source>
</evidence>
<feature type="transmembrane region" description="Helical" evidence="7">
    <location>
        <begin position="371"/>
        <end position="397"/>
    </location>
</feature>
<dbReference type="RefSeq" id="WP_037517402.1">
    <property type="nucleotide sequence ID" value="NZ_JGVR01000003.1"/>
</dbReference>
<evidence type="ECO:0000256" key="7">
    <source>
        <dbReference type="SAM" id="Phobius"/>
    </source>
</evidence>